<name>A0A9D1P8R4_9FIRM</name>
<feature type="transmembrane region" description="Helical" evidence="1">
    <location>
        <begin position="209"/>
        <end position="230"/>
    </location>
</feature>
<reference evidence="2" key="1">
    <citation type="submission" date="2020-10" db="EMBL/GenBank/DDBJ databases">
        <authorList>
            <person name="Gilroy R."/>
        </authorList>
    </citation>
    <scope>NUCLEOTIDE SEQUENCE</scope>
    <source>
        <strain evidence="2">CHK183-6373</strain>
    </source>
</reference>
<dbReference type="EMBL" id="DVOT01000213">
    <property type="protein sequence ID" value="HIV28638.1"/>
    <property type="molecule type" value="Genomic_DNA"/>
</dbReference>
<evidence type="ECO:0000313" key="3">
    <source>
        <dbReference type="Proteomes" id="UP000886884"/>
    </source>
</evidence>
<keyword evidence="1" id="KW-0812">Transmembrane</keyword>
<dbReference type="Pfam" id="PF05857">
    <property type="entry name" value="TraX"/>
    <property type="match status" value="1"/>
</dbReference>
<proteinExistence type="predicted"/>
<dbReference type="Proteomes" id="UP000886884">
    <property type="component" value="Unassembled WGS sequence"/>
</dbReference>
<feature type="transmembrane region" description="Helical" evidence="1">
    <location>
        <begin position="174"/>
        <end position="202"/>
    </location>
</feature>
<dbReference type="InterPro" id="IPR008875">
    <property type="entry name" value="TraX"/>
</dbReference>
<organism evidence="2 3">
    <name type="scientific">Candidatus Ornithocaccomicrobium faecavium</name>
    <dbReference type="NCBI Taxonomy" id="2840890"/>
    <lineage>
        <taxon>Bacteria</taxon>
        <taxon>Bacillati</taxon>
        <taxon>Bacillota</taxon>
        <taxon>Clostridia</taxon>
        <taxon>Candidatus Ornithocaccomicrobium</taxon>
    </lineage>
</organism>
<feature type="transmembrane region" description="Helical" evidence="1">
    <location>
        <begin position="27"/>
        <end position="48"/>
    </location>
</feature>
<gene>
    <name evidence="2" type="ORF">IAA64_11740</name>
</gene>
<keyword evidence="1" id="KW-1133">Transmembrane helix</keyword>
<dbReference type="AlphaFoldDB" id="A0A9D1P8R4"/>
<feature type="transmembrane region" description="Helical" evidence="1">
    <location>
        <begin position="151"/>
        <end position="168"/>
    </location>
</feature>
<reference evidence="2" key="2">
    <citation type="journal article" date="2021" name="PeerJ">
        <title>Extensive microbial diversity within the chicken gut microbiome revealed by metagenomics and culture.</title>
        <authorList>
            <person name="Gilroy R."/>
            <person name="Ravi A."/>
            <person name="Getino M."/>
            <person name="Pursley I."/>
            <person name="Horton D.L."/>
            <person name="Alikhan N.F."/>
            <person name="Baker D."/>
            <person name="Gharbi K."/>
            <person name="Hall N."/>
            <person name="Watson M."/>
            <person name="Adriaenssens E.M."/>
            <person name="Foster-Nyarko E."/>
            <person name="Jarju S."/>
            <person name="Secka A."/>
            <person name="Antonio M."/>
            <person name="Oren A."/>
            <person name="Chaudhuri R.R."/>
            <person name="La Ragione R."/>
            <person name="Hildebrand F."/>
            <person name="Pallen M.J."/>
        </authorList>
    </citation>
    <scope>NUCLEOTIDE SEQUENCE</scope>
    <source>
        <strain evidence="2">CHK183-6373</strain>
    </source>
</reference>
<feature type="transmembrane region" description="Helical" evidence="1">
    <location>
        <begin position="54"/>
        <end position="73"/>
    </location>
</feature>
<evidence type="ECO:0008006" key="4">
    <source>
        <dbReference type="Google" id="ProtNLM"/>
    </source>
</evidence>
<feature type="transmembrane region" description="Helical" evidence="1">
    <location>
        <begin position="242"/>
        <end position="261"/>
    </location>
</feature>
<evidence type="ECO:0000313" key="2">
    <source>
        <dbReference type="EMBL" id="HIV28638.1"/>
    </source>
</evidence>
<evidence type="ECO:0000256" key="1">
    <source>
        <dbReference type="SAM" id="Phobius"/>
    </source>
</evidence>
<accession>A0A9D1P8R4</accession>
<keyword evidence="1" id="KW-0472">Membrane</keyword>
<sequence>MAAKAARGLLDWLFPPRTVNTNKDTGLLKLIAMICMLVDHLGAVVFPQYRAMRIIGRIAFPLYAYCLAVGCAFTKNMLRYVVRVALLMLVSQPIYVVVMNHTNSAMYSVSFAEHPVRAAFTFYLESFRDPSILLSLLVGMILIWSIRDRQFVITACVGVFLYYTHGILDYGWRGIVLMLLFYLLASRPILSMPIVTAFMVWWGLSGAGYSVMGVRFGIQMFAIFALPFVYIPTKTNLRLPKWVFYLFYPAHLLLVWGMKLLV</sequence>
<comment type="caution">
    <text evidence="2">The sequence shown here is derived from an EMBL/GenBank/DDBJ whole genome shotgun (WGS) entry which is preliminary data.</text>
</comment>
<protein>
    <recommendedName>
        <fullName evidence="4">TraX protein</fullName>
    </recommendedName>
</protein>
<feature type="transmembrane region" description="Helical" evidence="1">
    <location>
        <begin position="80"/>
        <end position="98"/>
    </location>
</feature>